<keyword evidence="2" id="KW-1185">Reference proteome</keyword>
<organism evidence="1 2">
    <name type="scientific">Metabacillus fastidiosus</name>
    <dbReference type="NCBI Taxonomy" id="1458"/>
    <lineage>
        <taxon>Bacteria</taxon>
        <taxon>Bacillati</taxon>
        <taxon>Bacillota</taxon>
        <taxon>Bacilli</taxon>
        <taxon>Bacillales</taxon>
        <taxon>Bacillaceae</taxon>
        <taxon>Metabacillus</taxon>
    </lineage>
</organism>
<proteinExistence type="predicted"/>
<dbReference type="Proteomes" id="UP001342826">
    <property type="component" value="Unassembled WGS sequence"/>
</dbReference>
<comment type="caution">
    <text evidence="1">The sequence shown here is derived from an EMBL/GenBank/DDBJ whole genome shotgun (WGS) entry which is preliminary data.</text>
</comment>
<reference evidence="1 2" key="1">
    <citation type="submission" date="2023-03" db="EMBL/GenBank/DDBJ databases">
        <title>Bacillus Genome Sequencing.</title>
        <authorList>
            <person name="Dunlap C."/>
        </authorList>
    </citation>
    <scope>NUCLEOTIDE SEQUENCE [LARGE SCALE GENOMIC DNA]</scope>
    <source>
        <strain evidence="1 2">NRS-1717</strain>
    </source>
</reference>
<sequence length="100" mass="11465">MVINAMEKIMKDLFSEYEHKLQMKCTCESCKEDVLAMVLNKVQPKYVTNEEKVMYIKAGYVDKQEMTTLLVKLIECAKLVSDNPYCKTGKKAEVDQSSTV</sequence>
<dbReference type="GeneID" id="301139738"/>
<name>A0ABU6P061_9BACI</name>
<evidence type="ECO:0000313" key="2">
    <source>
        <dbReference type="Proteomes" id="UP001342826"/>
    </source>
</evidence>
<dbReference type="InterPro" id="IPR019657">
    <property type="entry name" value="ComFB"/>
</dbReference>
<dbReference type="EMBL" id="JARTFS010000013">
    <property type="protein sequence ID" value="MED4402750.1"/>
    <property type="molecule type" value="Genomic_DNA"/>
</dbReference>
<dbReference type="RefSeq" id="WP_066225607.1">
    <property type="nucleotide sequence ID" value="NZ_JARTFQ010000004.1"/>
</dbReference>
<accession>A0ABU6P061</accession>
<gene>
    <name evidence="1" type="ORF">P9271_15705</name>
</gene>
<protein>
    <submittedName>
        <fullName evidence="1">Late competence development ComFB family protein</fullName>
    </submittedName>
</protein>
<evidence type="ECO:0000313" key="1">
    <source>
        <dbReference type="EMBL" id="MED4402750.1"/>
    </source>
</evidence>
<dbReference type="Pfam" id="PF10719">
    <property type="entry name" value="ComFB"/>
    <property type="match status" value="1"/>
</dbReference>